<feature type="region of interest" description="Disordered" evidence="1">
    <location>
        <begin position="311"/>
        <end position="332"/>
    </location>
</feature>
<feature type="compositionally biased region" description="Polar residues" evidence="1">
    <location>
        <begin position="222"/>
        <end position="240"/>
    </location>
</feature>
<proteinExistence type="predicted"/>
<feature type="compositionally biased region" description="Low complexity" evidence="1">
    <location>
        <begin position="414"/>
        <end position="423"/>
    </location>
</feature>
<dbReference type="GeneTree" id="ENSGT00940000159266"/>
<feature type="compositionally biased region" description="Low complexity" evidence="1">
    <location>
        <begin position="187"/>
        <end position="197"/>
    </location>
</feature>
<reference evidence="3" key="1">
    <citation type="submission" date="2025-08" db="UniProtKB">
        <authorList>
            <consortium name="Ensembl"/>
        </authorList>
    </citation>
    <scope>IDENTIFICATION</scope>
</reference>
<organism evidence="3 4">
    <name type="scientific">Acanthochromis polyacanthus</name>
    <name type="common">spiny chromis</name>
    <dbReference type="NCBI Taxonomy" id="80966"/>
    <lineage>
        <taxon>Eukaryota</taxon>
        <taxon>Metazoa</taxon>
        <taxon>Chordata</taxon>
        <taxon>Craniata</taxon>
        <taxon>Vertebrata</taxon>
        <taxon>Euteleostomi</taxon>
        <taxon>Actinopterygii</taxon>
        <taxon>Neopterygii</taxon>
        <taxon>Teleostei</taxon>
        <taxon>Neoteleostei</taxon>
        <taxon>Acanthomorphata</taxon>
        <taxon>Ovalentaria</taxon>
        <taxon>Pomacentridae</taxon>
        <taxon>Acanthochromis</taxon>
    </lineage>
</organism>
<reference evidence="3" key="2">
    <citation type="submission" date="2025-09" db="UniProtKB">
        <authorList>
            <consortium name="Ensembl"/>
        </authorList>
    </citation>
    <scope>IDENTIFICATION</scope>
</reference>
<feature type="compositionally biased region" description="Polar residues" evidence="1">
    <location>
        <begin position="430"/>
        <end position="439"/>
    </location>
</feature>
<feature type="region of interest" description="Disordered" evidence="1">
    <location>
        <begin position="344"/>
        <end position="453"/>
    </location>
</feature>
<feature type="compositionally biased region" description="Basic and acidic residues" evidence="1">
    <location>
        <begin position="241"/>
        <end position="256"/>
    </location>
</feature>
<dbReference type="STRING" id="80966.ENSAPOP00000000265"/>
<feature type="domain" description="Flap endonuclease GEN chromatin organization modifier" evidence="2">
    <location>
        <begin position="35"/>
        <end position="96"/>
    </location>
</feature>
<evidence type="ECO:0000259" key="2">
    <source>
        <dbReference type="Pfam" id="PF18704"/>
    </source>
</evidence>
<feature type="compositionally biased region" description="Basic and acidic residues" evidence="1">
    <location>
        <begin position="171"/>
        <end position="184"/>
    </location>
</feature>
<dbReference type="InterPro" id="IPR041012">
    <property type="entry name" value="GEN_chromo"/>
</dbReference>
<feature type="compositionally biased region" description="Basic residues" evidence="1">
    <location>
        <begin position="107"/>
        <end position="116"/>
    </location>
</feature>
<dbReference type="InParanoid" id="A0A3Q1EYJ0"/>
<keyword evidence="4" id="KW-1185">Reference proteome</keyword>
<feature type="region of interest" description="Disordered" evidence="1">
    <location>
        <begin position="103"/>
        <end position="125"/>
    </location>
</feature>
<name>A0A3Q1EYJ0_9TELE</name>
<feature type="compositionally biased region" description="Polar residues" evidence="1">
    <location>
        <begin position="397"/>
        <end position="413"/>
    </location>
</feature>
<dbReference type="AlphaFoldDB" id="A0A3Q1EYJ0"/>
<evidence type="ECO:0000256" key="1">
    <source>
        <dbReference type="SAM" id="MobiDB-lite"/>
    </source>
</evidence>
<feature type="compositionally biased region" description="Polar residues" evidence="1">
    <location>
        <begin position="357"/>
        <end position="369"/>
    </location>
</feature>
<protein>
    <recommendedName>
        <fullName evidence="2">Flap endonuclease GEN chromatin organization modifier domain-containing protein</fullName>
    </recommendedName>
</protein>
<evidence type="ECO:0000313" key="3">
    <source>
        <dbReference type="Ensembl" id="ENSAPOP00000000265.1"/>
    </source>
</evidence>
<feature type="compositionally biased region" description="Basic and acidic residues" evidence="1">
    <location>
        <begin position="322"/>
        <end position="332"/>
    </location>
</feature>
<feature type="region of interest" description="Disordered" evidence="1">
    <location>
        <begin position="161"/>
        <end position="197"/>
    </location>
</feature>
<dbReference type="Proteomes" id="UP000257200">
    <property type="component" value="Unplaced"/>
</dbReference>
<accession>A0A3Q1EYJ0</accession>
<dbReference type="Pfam" id="PF18704">
    <property type="entry name" value="Chromo_2"/>
    <property type="match status" value="1"/>
</dbReference>
<dbReference type="Ensembl" id="ENSAPOT00000017160.1">
    <property type="protein sequence ID" value="ENSAPOP00000000265.1"/>
    <property type="gene ID" value="ENSAPOG00000001451.1"/>
</dbReference>
<evidence type="ECO:0000313" key="4">
    <source>
        <dbReference type="Proteomes" id="UP000257200"/>
    </source>
</evidence>
<feature type="region of interest" description="Disordered" evidence="1">
    <location>
        <begin position="222"/>
        <end position="256"/>
    </location>
</feature>
<sequence>MEWPKHYTSEKVLVLMTYAALMNRKYGRDMTAQIKPIRILKPRVRNAVACFEVIWSTPEHYVFPEDRPAEDQHEVRTVEEESLFRVAYPEVVESYLRNKALAEENKTKKRKPKSKKEKPSEVSDGISDLLAQMTLKSVSVQPETLLPTISNTDEPEVIILDTPVSQKQHRKEKEDGCSLHDHPKAPPSHAESEAAASPSVSAVIDALHLSDIDWEALSFTSSPTPQAAANHTTQPQLNKTTDSHVRKTEGEDTKHISSDVKQADLCYTECPLRDRLLMRNTAKSMNQVQVYNDVVSKQLNYVLPAIEHGSKLKPDGQVFSKGHKDTKLSGKETAVHKNEPLTYKTQSSKEQLKPGVQAQNKTKETSNGSKKPPQKFKFVRTAVSSSTVPPQRCHSDPGQSAKTDTTVPQTTKRSVCMSVCSSSEDSDVENQQSGPQSHTNTKSKNKIKSSFNSDLPLKPVFIPKMNKPAAKAAHGHQVASQSHRVDTENGTPVAAKSRCQDVPPVSVEGDDVLLQAPASPISVSDSDDSVICSESPLPLAERLRLKFLK</sequence>